<dbReference type="InterPro" id="IPR011335">
    <property type="entry name" value="Restrct_endonuc-II-like"/>
</dbReference>
<dbReference type="RefSeq" id="WP_119323426.1">
    <property type="nucleotide sequence ID" value="NZ_AP025739.1"/>
</dbReference>
<dbReference type="PANTHER" id="PTHR36558:SF1">
    <property type="entry name" value="RESTRICTION ENDONUCLEASE DOMAIN-CONTAINING PROTEIN-RELATED"/>
    <property type="match status" value="1"/>
</dbReference>
<dbReference type="AlphaFoldDB" id="A0A402D1M3"/>
<dbReference type="InterPro" id="IPR008538">
    <property type="entry name" value="Uma2"/>
</dbReference>
<dbReference type="CDD" id="cd06260">
    <property type="entry name" value="DUF820-like"/>
    <property type="match status" value="1"/>
</dbReference>
<keyword evidence="2" id="KW-1185">Reference proteome</keyword>
<name>A0A402D1M3_9BACT</name>
<evidence type="ECO:0000313" key="1">
    <source>
        <dbReference type="EMBL" id="BDI28671.1"/>
    </source>
</evidence>
<organism evidence="1 2">
    <name type="scientific">Capsulimonas corticalis</name>
    <dbReference type="NCBI Taxonomy" id="2219043"/>
    <lineage>
        <taxon>Bacteria</taxon>
        <taxon>Bacillati</taxon>
        <taxon>Armatimonadota</taxon>
        <taxon>Armatimonadia</taxon>
        <taxon>Capsulimonadales</taxon>
        <taxon>Capsulimonadaceae</taxon>
        <taxon>Capsulimonas</taxon>
    </lineage>
</organism>
<dbReference type="SUPFAM" id="SSF52980">
    <property type="entry name" value="Restriction endonuclease-like"/>
    <property type="match status" value="1"/>
</dbReference>
<accession>A0A402D1M3</accession>
<protein>
    <submittedName>
        <fullName evidence="1">Uncharacterized protein</fullName>
    </submittedName>
</protein>
<dbReference type="Pfam" id="PF05685">
    <property type="entry name" value="Uma2"/>
    <property type="match status" value="1"/>
</dbReference>
<evidence type="ECO:0000313" key="2">
    <source>
        <dbReference type="Proteomes" id="UP000287394"/>
    </source>
</evidence>
<dbReference type="PANTHER" id="PTHR36558">
    <property type="entry name" value="GLR1098 PROTEIN"/>
    <property type="match status" value="1"/>
</dbReference>
<dbReference type="OrthoDB" id="26750at2"/>
<dbReference type="InterPro" id="IPR012296">
    <property type="entry name" value="Nuclease_put_TT1808"/>
</dbReference>
<dbReference type="KEGG" id="ccot:CCAX7_007220"/>
<dbReference type="EMBL" id="AP025739">
    <property type="protein sequence ID" value="BDI28671.1"/>
    <property type="molecule type" value="Genomic_DNA"/>
</dbReference>
<dbReference type="Gene3D" id="3.90.1570.10">
    <property type="entry name" value="tt1808, chain A"/>
    <property type="match status" value="1"/>
</dbReference>
<gene>
    <name evidence="1" type="ORF">CCAX7_007220</name>
</gene>
<dbReference type="Proteomes" id="UP000287394">
    <property type="component" value="Chromosome"/>
</dbReference>
<reference evidence="1 2" key="1">
    <citation type="journal article" date="2019" name="Int. J. Syst. Evol. Microbiol.">
        <title>Capsulimonas corticalis gen. nov., sp. nov., an aerobic capsulated bacterium, of a novel bacterial order, Capsulimonadales ord. nov., of the class Armatimonadia of the phylum Armatimonadetes.</title>
        <authorList>
            <person name="Li J."/>
            <person name="Kudo C."/>
            <person name="Tonouchi A."/>
        </authorList>
    </citation>
    <scope>NUCLEOTIDE SEQUENCE [LARGE SCALE GENOMIC DNA]</scope>
    <source>
        <strain evidence="1 2">AX-7</strain>
    </source>
</reference>
<proteinExistence type="predicted"/>
<sequence length="194" mass="21931">MATQARRLHTPDEYLSMERQAEVRSEYIRGEIFAMSGASLQHTDITLNVGSELRMQLKGKPYRASVSDLRVQVGHAGLYTYPDIVVTCGAPQFADAHVDTVLNPTLIAEVPSPSTESYDRGEKSIYYRQIPTLKQYLLISQNRPHIELYTRQAEDSWLLTEISNLDGAILLECISCTLAMSEIYDRVVFETRAK</sequence>